<evidence type="ECO:0000256" key="1">
    <source>
        <dbReference type="SAM" id="SignalP"/>
    </source>
</evidence>
<protein>
    <submittedName>
        <fullName evidence="2">Putative pheromone protein</fullName>
    </submittedName>
</protein>
<keyword evidence="1" id="KW-0732">Signal</keyword>
<keyword evidence="3" id="KW-1185">Reference proteome</keyword>
<feature type="chain" id="PRO_5003409278" evidence="1">
    <location>
        <begin position="21"/>
        <end position="460"/>
    </location>
</feature>
<dbReference type="OMA" id="WRGQPCW"/>
<sequence>MKYTFPFTILVAAVAVDAAAVDSVNEKHWCEMAGQACDTVKRAAEAFANALSETSHLAARDDSMSETAFIARRQLDELALAIAASHHNPVVYYNALRFGYHPYEEEDAGEDISSSNDDDKKTEKRGLRGSWCTRFPGQPCWKREWNPEKREAVGVWCSQLTGQACWAHERDLEAAGVEKRGLRGSWCTRFPGQPCWKRSDGTETLDPREAADPSALLLPTAQPEKRGLRGSWCTRFPGQPCWKRSDGTETLDPREAADPFSVLLPLGQPEKRGLKGSWCTRFPGQPCWKRSDGSETLDPREAADPTDILLPVEKREASTQSRCTGQSCWKRSEVSASKGSASPQSCTRFVGESCWKRDSSPDALCQHKRCISEGGACWRAKRAAEAVISAIDAGNAANAHHTKREVEKQSWCKLFPGQPCWKRAAEVERSCYGPAGACTKATRDLHAMYNAARSILEANN</sequence>
<dbReference type="RefSeq" id="XP_006697550.1">
    <property type="nucleotide sequence ID" value="XM_006697487.1"/>
</dbReference>
<feature type="signal peptide" evidence="1">
    <location>
        <begin position="1"/>
        <end position="20"/>
    </location>
</feature>
<evidence type="ECO:0000313" key="3">
    <source>
        <dbReference type="Proteomes" id="UP000008066"/>
    </source>
</evidence>
<dbReference type="OrthoDB" id="3641074at2759"/>
<organism evidence="3">
    <name type="scientific">Chaetomium thermophilum (strain DSM 1495 / CBS 144.50 / IMI 039719)</name>
    <name type="common">Thermochaetoides thermophila</name>
    <dbReference type="NCBI Taxonomy" id="759272"/>
    <lineage>
        <taxon>Eukaryota</taxon>
        <taxon>Fungi</taxon>
        <taxon>Dikarya</taxon>
        <taxon>Ascomycota</taxon>
        <taxon>Pezizomycotina</taxon>
        <taxon>Sordariomycetes</taxon>
        <taxon>Sordariomycetidae</taxon>
        <taxon>Sordariales</taxon>
        <taxon>Chaetomiaceae</taxon>
        <taxon>Thermochaetoides</taxon>
    </lineage>
</organism>
<proteinExistence type="predicted"/>
<dbReference type="Proteomes" id="UP000008066">
    <property type="component" value="Unassembled WGS sequence"/>
</dbReference>
<dbReference type="EMBL" id="GL988048">
    <property type="protein sequence ID" value="EGS16968.1"/>
    <property type="molecule type" value="Genomic_DNA"/>
</dbReference>
<dbReference type="GeneID" id="18261331"/>
<dbReference type="eggNOG" id="ENOG502S0T3">
    <property type="taxonomic scope" value="Eukaryota"/>
</dbReference>
<dbReference type="STRING" id="759272.G0SHP8"/>
<dbReference type="AlphaFoldDB" id="G0SHP8"/>
<dbReference type="KEGG" id="cthr:CTHT_0072930"/>
<evidence type="ECO:0000313" key="2">
    <source>
        <dbReference type="EMBL" id="EGS16968.1"/>
    </source>
</evidence>
<reference evidence="2 3" key="1">
    <citation type="journal article" date="2011" name="Cell">
        <title>Insight into structure and assembly of the nuclear pore complex by utilizing the genome of a eukaryotic thermophile.</title>
        <authorList>
            <person name="Amlacher S."/>
            <person name="Sarges P."/>
            <person name="Flemming D."/>
            <person name="van Noort V."/>
            <person name="Kunze R."/>
            <person name="Devos D.P."/>
            <person name="Arumugam M."/>
            <person name="Bork P."/>
            <person name="Hurt E."/>
        </authorList>
    </citation>
    <scope>NUCLEOTIDE SEQUENCE [LARGE SCALE GENOMIC DNA]</scope>
    <source>
        <strain evidence="3">DSM 1495 / CBS 144.50 / IMI 039719</strain>
    </source>
</reference>
<dbReference type="HOGENOM" id="CLU_594467_0_0_1"/>
<accession>G0SHP8</accession>
<gene>
    <name evidence="2" type="ORF">CTHT_0072930</name>
</gene>
<name>G0SHP8_CHATD</name>